<dbReference type="InterPro" id="IPR003613">
    <property type="entry name" value="Ubox_domain"/>
</dbReference>
<dbReference type="Pfam" id="PF01000">
    <property type="entry name" value="RNA_pol_A_bac"/>
    <property type="match status" value="1"/>
</dbReference>
<evidence type="ECO:0000256" key="4">
    <source>
        <dbReference type="ARBA" id="ARBA00022664"/>
    </source>
</evidence>
<dbReference type="PROSITE" id="PS50082">
    <property type="entry name" value="WD_REPEATS_2"/>
    <property type="match status" value="5"/>
</dbReference>
<evidence type="ECO:0000256" key="1">
    <source>
        <dbReference type="ARBA" id="ARBA00006388"/>
    </source>
</evidence>
<keyword evidence="5 12" id="KW-0747">Spliceosome</keyword>
<feature type="repeat" description="WD" evidence="11">
    <location>
        <begin position="336"/>
        <end position="377"/>
    </location>
</feature>
<evidence type="ECO:0000256" key="5">
    <source>
        <dbReference type="ARBA" id="ARBA00022728"/>
    </source>
</evidence>
<name>A0ABN7T6E7_OIKDI</name>
<dbReference type="Gene3D" id="2.170.120.12">
    <property type="entry name" value="DNA-directed RNA polymerase, insert domain"/>
    <property type="match status" value="1"/>
</dbReference>
<evidence type="ECO:0000256" key="8">
    <source>
        <dbReference type="ARBA" id="ARBA00023187"/>
    </source>
</evidence>
<dbReference type="HAMAP" id="MF_00320">
    <property type="entry name" value="RNApol_arch_Rpo3"/>
    <property type="match status" value="1"/>
</dbReference>
<dbReference type="InterPro" id="IPR036322">
    <property type="entry name" value="WD40_repeat_dom_sf"/>
</dbReference>
<comment type="subunit">
    <text evidence="12">Homotetramer.</text>
</comment>
<comment type="pathway">
    <text evidence="12">Protein modification; protein ubiquitination.</text>
</comment>
<feature type="domain" description="U-box" evidence="13">
    <location>
        <begin position="14"/>
        <end position="72"/>
    </location>
</feature>
<feature type="domain" description="DNA-directed RNA polymerase RpoA/D/Rpb3-type" evidence="14">
    <location>
        <begin position="556"/>
        <end position="831"/>
    </location>
</feature>
<keyword evidence="7" id="KW-0804">Transcription</keyword>
<dbReference type="InterPro" id="IPR036603">
    <property type="entry name" value="RBP11-like"/>
</dbReference>
<keyword evidence="12" id="KW-0808">Transferase</keyword>
<proteinExistence type="inferred from homology"/>
<dbReference type="PANTHER" id="PTHR43995">
    <property type="entry name" value="PRE-MRNA-PROCESSING FACTOR 19"/>
    <property type="match status" value="1"/>
</dbReference>
<dbReference type="Pfam" id="PF24814">
    <property type="entry name" value="WD40_Prp19"/>
    <property type="match status" value="1"/>
</dbReference>
<organism evidence="15 16">
    <name type="scientific">Oikopleura dioica</name>
    <name type="common">Tunicate</name>
    <dbReference type="NCBI Taxonomy" id="34765"/>
    <lineage>
        <taxon>Eukaryota</taxon>
        <taxon>Metazoa</taxon>
        <taxon>Chordata</taxon>
        <taxon>Tunicata</taxon>
        <taxon>Appendicularia</taxon>
        <taxon>Copelata</taxon>
        <taxon>Oikopleuridae</taxon>
        <taxon>Oikopleura</taxon>
    </lineage>
</organism>
<comment type="subcellular location">
    <subcellularLocation>
        <location evidence="12">Nucleus</location>
    </subcellularLocation>
</comment>
<accession>A0ABN7T6E7</accession>
<dbReference type="SUPFAM" id="SSF57850">
    <property type="entry name" value="RING/U-box"/>
    <property type="match status" value="1"/>
</dbReference>
<feature type="repeat" description="WD" evidence="11">
    <location>
        <begin position="294"/>
        <end position="335"/>
    </location>
</feature>
<feature type="repeat" description="WD" evidence="11">
    <location>
        <begin position="378"/>
        <end position="419"/>
    </location>
</feature>
<dbReference type="PANTHER" id="PTHR43995:SF1">
    <property type="entry name" value="PRE-MRNA-PROCESSING FACTOR 19"/>
    <property type="match status" value="1"/>
</dbReference>
<keyword evidence="4 12" id="KW-0507">mRNA processing</keyword>
<dbReference type="InterPro" id="IPR033901">
    <property type="entry name" value="RNAPI/III_AC40"/>
</dbReference>
<dbReference type="SMART" id="SM00320">
    <property type="entry name" value="WD40"/>
    <property type="match status" value="7"/>
</dbReference>
<dbReference type="EC" id="2.3.2.27" evidence="12"/>
<dbReference type="CDD" id="cd00200">
    <property type="entry name" value="WD40"/>
    <property type="match status" value="1"/>
</dbReference>
<dbReference type="Pfam" id="PF01193">
    <property type="entry name" value="RNA_pol_L"/>
    <property type="match status" value="1"/>
</dbReference>
<evidence type="ECO:0000313" key="16">
    <source>
        <dbReference type="Proteomes" id="UP001158576"/>
    </source>
</evidence>
<dbReference type="SMART" id="SM00504">
    <property type="entry name" value="Ubox"/>
    <property type="match status" value="1"/>
</dbReference>
<evidence type="ECO:0000256" key="12">
    <source>
        <dbReference type="RuleBase" id="RU367101"/>
    </source>
</evidence>
<keyword evidence="8 12" id="KW-0508">mRNA splicing</keyword>
<keyword evidence="12" id="KW-0539">Nucleus</keyword>
<dbReference type="Pfam" id="PF08606">
    <property type="entry name" value="Prp19"/>
    <property type="match status" value="1"/>
</dbReference>
<evidence type="ECO:0000259" key="14">
    <source>
        <dbReference type="SMART" id="SM00662"/>
    </source>
</evidence>
<dbReference type="InterPro" id="IPR015943">
    <property type="entry name" value="WD40/YVTN_repeat-like_dom_sf"/>
</dbReference>
<dbReference type="InterPro" id="IPR022842">
    <property type="entry name" value="RNAP_Rpo3/Rpb3/RPAC1"/>
</dbReference>
<evidence type="ECO:0000256" key="2">
    <source>
        <dbReference type="ARBA" id="ARBA00022478"/>
    </source>
</evidence>
<keyword evidence="16" id="KW-1185">Reference proteome</keyword>
<dbReference type="EMBL" id="OU015567">
    <property type="protein sequence ID" value="CAG5112573.1"/>
    <property type="molecule type" value="Genomic_DNA"/>
</dbReference>
<dbReference type="InterPro" id="IPR013083">
    <property type="entry name" value="Znf_RING/FYVE/PHD"/>
</dbReference>
<evidence type="ECO:0000256" key="11">
    <source>
        <dbReference type="PROSITE-ProRule" id="PRU00221"/>
    </source>
</evidence>
<dbReference type="Gene3D" id="2.130.10.10">
    <property type="entry name" value="YVTN repeat-like/Quinoprotein amine dehydrogenase"/>
    <property type="match status" value="1"/>
</dbReference>
<gene>
    <name evidence="15" type="ORF">OKIOD_LOCUS15536</name>
</gene>
<evidence type="ECO:0000256" key="10">
    <source>
        <dbReference type="ARBA" id="ARBA00025804"/>
    </source>
</evidence>
<comment type="catalytic activity">
    <reaction evidence="12">
        <text>S-ubiquitinyl-[E2 ubiquitin-conjugating enzyme]-L-cysteine + [acceptor protein]-L-lysine = [E2 ubiquitin-conjugating enzyme]-L-cysteine + N(6)-ubiquitinyl-[acceptor protein]-L-lysine.</text>
        <dbReference type="EC" id="2.3.2.27"/>
    </reaction>
</comment>
<evidence type="ECO:0000256" key="9">
    <source>
        <dbReference type="ARBA" id="ARBA00023204"/>
    </source>
</evidence>
<feature type="repeat" description="WD" evidence="11">
    <location>
        <begin position="462"/>
        <end position="492"/>
    </location>
</feature>
<dbReference type="CDD" id="cd07032">
    <property type="entry name" value="RNAP_I_II_AC40"/>
    <property type="match status" value="1"/>
</dbReference>
<dbReference type="SUPFAM" id="SSF56553">
    <property type="entry name" value="Insert subdomain of RNA polymerase alpha subunit"/>
    <property type="match status" value="1"/>
</dbReference>
<evidence type="ECO:0000256" key="3">
    <source>
        <dbReference type="ARBA" id="ARBA00022574"/>
    </source>
</evidence>
<comment type="similarity">
    <text evidence="10">Belongs to the archaeal Rpo3/eukaryotic RPB3 RNA polymerase subunit family.</text>
</comment>
<dbReference type="InterPro" id="IPR013915">
    <property type="entry name" value="Prp19_cc"/>
</dbReference>
<dbReference type="PROSITE" id="PS50294">
    <property type="entry name" value="WD_REPEATS_REGION"/>
    <property type="match status" value="2"/>
</dbReference>
<evidence type="ECO:0000256" key="7">
    <source>
        <dbReference type="ARBA" id="ARBA00023163"/>
    </source>
</evidence>
<dbReference type="InterPro" id="IPR001680">
    <property type="entry name" value="WD40_rpt"/>
</dbReference>
<evidence type="ECO:0000313" key="15">
    <source>
        <dbReference type="EMBL" id="CAG5112573.1"/>
    </source>
</evidence>
<dbReference type="InterPro" id="IPR011262">
    <property type="entry name" value="DNA-dir_RNA_pol_insert"/>
</dbReference>
<dbReference type="InterPro" id="IPR036643">
    <property type="entry name" value="RNApol_insert_sf"/>
</dbReference>
<dbReference type="InterPro" id="IPR011263">
    <property type="entry name" value="DNA-dir_RNA_pol_RpoA/D/Rpb3"/>
</dbReference>
<keyword evidence="2" id="KW-0240">DNA-directed RNA polymerase</keyword>
<dbReference type="Proteomes" id="UP001158576">
    <property type="component" value="Chromosome 2"/>
</dbReference>
<dbReference type="SMART" id="SM00662">
    <property type="entry name" value="RPOLD"/>
    <property type="match status" value="1"/>
</dbReference>
<keyword evidence="3 11" id="KW-0853">WD repeat</keyword>
<sequence length="846" mass="93987">MQVFTNSCQTFLSKIRCSNHVETKKGAIFEKRLITKWIQENGTDPVNDAQLDTDQLIEVRPESIVRPKAPNHTSIPAILKALQDETDAIMLNNYSQRTQLQTTRQELSHALYQHDAACRVIARLQKETNATREALATLKPSQAQVPHEADPVEADGDMVEGLSEEVIAKIDQENAALTKGRKELVSKRKAALSGVEKLHNYTTQNTLKDLHAPGKHILCMDMSKADNTRVVTGGADNTVVVYDTKAGAVLSKFDGHKGEVSKVAYHSTKDVVASASDDSTVRVWSLEGGSGATIKAHKAAVTGISYHPLGQYVLSSSKDQTWAFSDIELGSVLTKATENEAKLESCDFHPDGLFFGVGTSTGGVKIWDIKNRVEVAPFAGHKGPVNAVAFSENGYYVASAAGGNEIKIWDLRKLKEIKSIVMREDDYVVNALKFDPSGQYLGAAGQDLRLYMAKTWAEITCYSSHEDEITGLSFGENCATLASCSRDSTVRMNVNSLSARYVDVKDEYTAPRIGSLNINDQKELTLKQKIAQTEIVITSTTQFPATCVNLEGELEKVEFDIRGIDPAMSNTLRRIMIAEVPQMAFDRILIYNNTTLIQDEVLAHRLGLIPIKADFRQFKNRAQKDMTSIDCTKAANVKGAKEEDSLLFHLKVIGKHQKNSTNHVQIVESSELKWSPVGNQKETMNVMPCFHDITIAKIKPKQIIDIELHAFRGIGRDHAKFSPVCTAFYRLLPTIEFTEPIRGDDAVEIQKMFSPGTVEIIDDEAKVVNVRVDANSREVFRHKKYRDIVKLGRDREVALFSVETVGALSPCVIFKESCKVLMNKCDVFLEELTRTQNDVKDEMKNE</sequence>
<dbReference type="SUPFAM" id="SSF55257">
    <property type="entry name" value="RBP11-like subunits of RNA polymerase"/>
    <property type="match status" value="1"/>
</dbReference>
<dbReference type="SUPFAM" id="SSF50978">
    <property type="entry name" value="WD40 repeat-like"/>
    <property type="match status" value="1"/>
</dbReference>
<dbReference type="InterPro" id="IPR038959">
    <property type="entry name" value="Prp19"/>
</dbReference>
<evidence type="ECO:0000256" key="6">
    <source>
        <dbReference type="ARBA" id="ARBA00022763"/>
    </source>
</evidence>
<dbReference type="Gene3D" id="3.30.40.10">
    <property type="entry name" value="Zinc/RING finger domain, C3HC4 (zinc finger)"/>
    <property type="match status" value="1"/>
</dbReference>
<comment type="similarity">
    <text evidence="1 12">Belongs to the WD repeat PRP19 family.</text>
</comment>
<keyword evidence="12" id="KW-0833">Ubl conjugation pathway</keyword>
<feature type="repeat" description="WD" evidence="11">
    <location>
        <begin position="253"/>
        <end position="294"/>
    </location>
</feature>
<dbReference type="Gene3D" id="3.30.1360.10">
    <property type="entry name" value="RNA polymerase, RBP11-like subunit"/>
    <property type="match status" value="1"/>
</dbReference>
<comment type="function">
    <text evidence="12">Ubiquitin-protein ligase which is mainly involved pre-mRNA splicing and DNA repair. Required for pre-mRNA splicing as component of the spliceosome.</text>
</comment>
<keyword evidence="9 12" id="KW-0234">DNA repair</keyword>
<protein>
    <recommendedName>
        <fullName evidence="12">Pre-mRNA-processing factor 19</fullName>
        <ecNumber evidence="12">2.3.2.27</ecNumber>
    </recommendedName>
</protein>
<keyword evidence="6 12" id="KW-0227">DNA damage</keyword>
<reference evidence="15 16" key="1">
    <citation type="submission" date="2021-04" db="EMBL/GenBank/DDBJ databases">
        <authorList>
            <person name="Bliznina A."/>
        </authorList>
    </citation>
    <scope>NUCLEOTIDE SEQUENCE [LARGE SCALE GENOMIC DNA]</scope>
</reference>
<evidence type="ECO:0000259" key="13">
    <source>
        <dbReference type="SMART" id="SM00504"/>
    </source>
</evidence>